<dbReference type="Proteomes" id="UP000692954">
    <property type="component" value="Unassembled WGS sequence"/>
</dbReference>
<dbReference type="AlphaFoldDB" id="A0A8S1NFJ0"/>
<gene>
    <name evidence="1" type="ORF">PSON_ATCC_30995.1.T0560240</name>
</gene>
<reference evidence="1" key="1">
    <citation type="submission" date="2021-01" db="EMBL/GenBank/DDBJ databases">
        <authorList>
            <consortium name="Genoscope - CEA"/>
            <person name="William W."/>
        </authorList>
    </citation>
    <scope>NUCLEOTIDE SEQUENCE</scope>
</reference>
<comment type="caution">
    <text evidence="1">The sequence shown here is derived from an EMBL/GenBank/DDBJ whole genome shotgun (WGS) entry which is preliminary data.</text>
</comment>
<accession>A0A8S1NFJ0</accession>
<sequence>MCFHVLMYKNSYKRQLWSIQSEGIQVVNEKYVFYFRKQFIYTNQNIKIKFIYKPPLTQFRWWNLFHWIKNDLNFLVLIYYQKANRIKKQNQQMIIEEAKNSFFDNSYNSQLSKFEQLYMRNKLILSYNQIIPKLIELYINPNPVATICDGTIFGIYGHITAKQIPKKSPLRILPIKGNIKHGESNSGKIQNIINVSN</sequence>
<organism evidence="1 2">
    <name type="scientific">Paramecium sonneborni</name>
    <dbReference type="NCBI Taxonomy" id="65129"/>
    <lineage>
        <taxon>Eukaryota</taxon>
        <taxon>Sar</taxon>
        <taxon>Alveolata</taxon>
        <taxon>Ciliophora</taxon>
        <taxon>Intramacronucleata</taxon>
        <taxon>Oligohymenophorea</taxon>
        <taxon>Peniculida</taxon>
        <taxon>Parameciidae</taxon>
        <taxon>Paramecium</taxon>
    </lineage>
</organism>
<protein>
    <submittedName>
        <fullName evidence="1">Uncharacterized protein</fullName>
    </submittedName>
</protein>
<evidence type="ECO:0000313" key="1">
    <source>
        <dbReference type="EMBL" id="CAD8090862.1"/>
    </source>
</evidence>
<proteinExistence type="predicted"/>
<evidence type="ECO:0000313" key="2">
    <source>
        <dbReference type="Proteomes" id="UP000692954"/>
    </source>
</evidence>
<keyword evidence="2" id="KW-1185">Reference proteome</keyword>
<name>A0A8S1NFJ0_9CILI</name>
<dbReference type="EMBL" id="CAJJDN010000056">
    <property type="protein sequence ID" value="CAD8090862.1"/>
    <property type="molecule type" value="Genomic_DNA"/>
</dbReference>